<feature type="domain" description="Integrase catalytic" evidence="1">
    <location>
        <begin position="59"/>
        <end position="160"/>
    </location>
</feature>
<sequence length="207" mass="24055">MNPRQHVSLNIERACRSLEKSVQGVTGQGGAQKTKQFLEAIASARTTMEECFFGLYSWTIVSDRDRRFIDRLWIELVKLLGSDLNFSTNKHPQIDGQIECVNRLFEVYFKHYVSARQRDWPKLLDVVQFSYNLQKSEVTNQSLFEVVIGQQPLTPSSITIGYIGLNPTTYKFTKAWQEQADLARFCLHKATKRSKKWANQNRRDVQF</sequence>
<dbReference type="GO" id="GO:0015074">
    <property type="term" value="P:DNA integration"/>
    <property type="evidence" value="ECO:0007669"/>
    <property type="project" value="InterPro"/>
</dbReference>
<dbReference type="PROSITE" id="PS50994">
    <property type="entry name" value="INTEGRASE"/>
    <property type="match status" value="1"/>
</dbReference>
<dbReference type="InterPro" id="IPR001584">
    <property type="entry name" value="Integrase_cat-core"/>
</dbReference>
<accession>A0A6P6ABM9</accession>
<dbReference type="OrthoDB" id="999881at2759"/>
<dbReference type="InterPro" id="IPR036397">
    <property type="entry name" value="RNaseH_sf"/>
</dbReference>
<dbReference type="Proteomes" id="UP000515121">
    <property type="component" value="Unplaced"/>
</dbReference>
<proteinExistence type="predicted"/>
<dbReference type="KEGG" id="dzi:111308148"/>
<keyword evidence="2" id="KW-1185">Reference proteome</keyword>
<evidence type="ECO:0000259" key="1">
    <source>
        <dbReference type="PROSITE" id="PS50994"/>
    </source>
</evidence>
<dbReference type="InterPro" id="IPR012337">
    <property type="entry name" value="RNaseH-like_sf"/>
</dbReference>
<dbReference type="AlphaFoldDB" id="A0A6P6ABM9"/>
<dbReference type="GeneID" id="111308148"/>
<dbReference type="PANTHER" id="PTHR37984:SF5">
    <property type="entry name" value="PROTEIN NYNRIN-LIKE"/>
    <property type="match status" value="1"/>
</dbReference>
<dbReference type="Gene3D" id="3.30.420.10">
    <property type="entry name" value="Ribonuclease H-like superfamily/Ribonuclease H"/>
    <property type="match status" value="1"/>
</dbReference>
<dbReference type="PANTHER" id="PTHR37984">
    <property type="entry name" value="PROTEIN CBG26694"/>
    <property type="match status" value="1"/>
</dbReference>
<dbReference type="GO" id="GO:0003676">
    <property type="term" value="F:nucleic acid binding"/>
    <property type="evidence" value="ECO:0007669"/>
    <property type="project" value="InterPro"/>
</dbReference>
<organism evidence="2 3">
    <name type="scientific">Durio zibethinus</name>
    <name type="common">Durian</name>
    <dbReference type="NCBI Taxonomy" id="66656"/>
    <lineage>
        <taxon>Eukaryota</taxon>
        <taxon>Viridiplantae</taxon>
        <taxon>Streptophyta</taxon>
        <taxon>Embryophyta</taxon>
        <taxon>Tracheophyta</taxon>
        <taxon>Spermatophyta</taxon>
        <taxon>Magnoliopsida</taxon>
        <taxon>eudicotyledons</taxon>
        <taxon>Gunneridae</taxon>
        <taxon>Pentapetalae</taxon>
        <taxon>rosids</taxon>
        <taxon>malvids</taxon>
        <taxon>Malvales</taxon>
        <taxon>Malvaceae</taxon>
        <taxon>Helicteroideae</taxon>
        <taxon>Durio</taxon>
    </lineage>
</organism>
<gene>
    <name evidence="3" type="primary">LOC111308148</name>
</gene>
<reference evidence="3" key="1">
    <citation type="submission" date="2025-08" db="UniProtKB">
        <authorList>
            <consortium name="RefSeq"/>
        </authorList>
    </citation>
    <scope>IDENTIFICATION</scope>
    <source>
        <tissue evidence="3">Fruit stalk</tissue>
    </source>
</reference>
<dbReference type="SUPFAM" id="SSF53098">
    <property type="entry name" value="Ribonuclease H-like"/>
    <property type="match status" value="1"/>
</dbReference>
<evidence type="ECO:0000313" key="2">
    <source>
        <dbReference type="Proteomes" id="UP000515121"/>
    </source>
</evidence>
<evidence type="ECO:0000313" key="3">
    <source>
        <dbReference type="RefSeq" id="XP_022762186.1"/>
    </source>
</evidence>
<name>A0A6P6ABM9_DURZI</name>
<dbReference type="RefSeq" id="XP_022762186.1">
    <property type="nucleotide sequence ID" value="XM_022906451.1"/>
</dbReference>
<dbReference type="InterPro" id="IPR050951">
    <property type="entry name" value="Retrovirus_Pol_polyprotein"/>
</dbReference>
<protein>
    <submittedName>
        <fullName evidence="3">Uncharacterized protein LOC111308148</fullName>
    </submittedName>
</protein>